<dbReference type="RefSeq" id="WP_243800235.1">
    <property type="nucleotide sequence ID" value="NZ_CP094669.1"/>
</dbReference>
<dbReference type="Pfam" id="PF13466">
    <property type="entry name" value="STAS_2"/>
    <property type="match status" value="1"/>
</dbReference>
<protein>
    <submittedName>
        <fullName evidence="2">STAS domain-containing protein</fullName>
    </submittedName>
</protein>
<keyword evidence="3" id="KW-1185">Reference proteome</keyword>
<dbReference type="Gene3D" id="3.30.750.24">
    <property type="entry name" value="STAS domain"/>
    <property type="match status" value="1"/>
</dbReference>
<dbReference type="Proteomes" id="UP000831113">
    <property type="component" value="Chromosome"/>
</dbReference>
<evidence type="ECO:0000313" key="2">
    <source>
        <dbReference type="EMBL" id="UOG75829.1"/>
    </source>
</evidence>
<organism evidence="2 3">
    <name type="scientific">Hymenobacter tibetensis</name>
    <dbReference type="NCBI Taxonomy" id="497967"/>
    <lineage>
        <taxon>Bacteria</taxon>
        <taxon>Pseudomonadati</taxon>
        <taxon>Bacteroidota</taxon>
        <taxon>Cytophagia</taxon>
        <taxon>Cytophagales</taxon>
        <taxon>Hymenobacteraceae</taxon>
        <taxon>Hymenobacter</taxon>
    </lineage>
</organism>
<dbReference type="InterPro" id="IPR058548">
    <property type="entry name" value="MlaB-like_STAS"/>
</dbReference>
<dbReference type="SUPFAM" id="SSF52091">
    <property type="entry name" value="SpoIIaa-like"/>
    <property type="match status" value="1"/>
</dbReference>
<name>A0ABY4CZX5_9BACT</name>
<accession>A0ABY4CZX5</accession>
<feature type="domain" description="MlaB-like STAS" evidence="1">
    <location>
        <begin position="25"/>
        <end position="97"/>
    </location>
</feature>
<evidence type="ECO:0000259" key="1">
    <source>
        <dbReference type="Pfam" id="PF13466"/>
    </source>
</evidence>
<dbReference type="InterPro" id="IPR036513">
    <property type="entry name" value="STAS_dom_sf"/>
</dbReference>
<proteinExistence type="predicted"/>
<sequence length="132" mass="14386">MTAFTTYIQQSQGTIGVSLRGCCTDQEAARQLESAISQAIANGLAVVWIDCQHLERLNWQGQRGILNADRQARLIGVSLHWCGMPTTVLDQLVESGLSQLLHLQTTGNYQGPQSLLHDSIPPISPLNPPTPK</sequence>
<evidence type="ECO:0000313" key="3">
    <source>
        <dbReference type="Proteomes" id="UP000831113"/>
    </source>
</evidence>
<dbReference type="EMBL" id="CP094669">
    <property type="protein sequence ID" value="UOG75829.1"/>
    <property type="molecule type" value="Genomic_DNA"/>
</dbReference>
<gene>
    <name evidence="2" type="ORF">MTX78_04335</name>
</gene>
<reference evidence="2 3" key="1">
    <citation type="submission" date="2022-03" db="EMBL/GenBank/DDBJ databases">
        <title>Hymenobactersp. isolated from the air.</title>
        <authorList>
            <person name="Won M."/>
            <person name="Kwon S.-W."/>
        </authorList>
    </citation>
    <scope>NUCLEOTIDE SEQUENCE [LARGE SCALE GENOMIC DNA]</scope>
    <source>
        <strain evidence="2 3">KACC 21982</strain>
    </source>
</reference>